<reference evidence="1" key="1">
    <citation type="journal article" date="2015" name="Nature">
        <title>Complex archaea that bridge the gap between prokaryotes and eukaryotes.</title>
        <authorList>
            <person name="Spang A."/>
            <person name="Saw J.H."/>
            <person name="Jorgensen S.L."/>
            <person name="Zaremba-Niedzwiedzka K."/>
            <person name="Martijn J."/>
            <person name="Lind A.E."/>
            <person name="van Eijk R."/>
            <person name="Schleper C."/>
            <person name="Guy L."/>
            <person name="Ettema T.J."/>
        </authorList>
    </citation>
    <scope>NUCLEOTIDE SEQUENCE</scope>
</reference>
<feature type="non-terminal residue" evidence="1">
    <location>
        <position position="36"/>
    </location>
</feature>
<sequence length="36" mass="4257">MTEKEAMRSEWEKATVDIDKDCTCNDCERNKICGFR</sequence>
<gene>
    <name evidence="1" type="ORF">LCGC14_2288350</name>
</gene>
<proteinExistence type="predicted"/>
<evidence type="ECO:0000313" key="1">
    <source>
        <dbReference type="EMBL" id="KKL52156.1"/>
    </source>
</evidence>
<dbReference type="EMBL" id="LAZR01031993">
    <property type="protein sequence ID" value="KKL52156.1"/>
    <property type="molecule type" value="Genomic_DNA"/>
</dbReference>
<organism evidence="1">
    <name type="scientific">marine sediment metagenome</name>
    <dbReference type="NCBI Taxonomy" id="412755"/>
    <lineage>
        <taxon>unclassified sequences</taxon>
        <taxon>metagenomes</taxon>
        <taxon>ecological metagenomes</taxon>
    </lineage>
</organism>
<name>A0A0F9DEK0_9ZZZZ</name>
<comment type="caution">
    <text evidence="1">The sequence shown here is derived from an EMBL/GenBank/DDBJ whole genome shotgun (WGS) entry which is preliminary data.</text>
</comment>
<dbReference type="AlphaFoldDB" id="A0A0F9DEK0"/>
<protein>
    <submittedName>
        <fullName evidence="1">Uncharacterized protein</fullName>
    </submittedName>
</protein>
<accession>A0A0F9DEK0</accession>